<evidence type="ECO:0000313" key="3">
    <source>
        <dbReference type="Proteomes" id="UP000265520"/>
    </source>
</evidence>
<feature type="compositionally biased region" description="Gly residues" evidence="1">
    <location>
        <begin position="46"/>
        <end position="55"/>
    </location>
</feature>
<comment type="caution">
    <text evidence="2">The sequence shown here is derived from an EMBL/GenBank/DDBJ whole genome shotgun (WGS) entry which is preliminary data.</text>
</comment>
<accession>A0A392TTE9</accession>
<feature type="non-terminal residue" evidence="2">
    <location>
        <position position="55"/>
    </location>
</feature>
<dbReference type="EMBL" id="LXQA010653498">
    <property type="protein sequence ID" value="MCI64332.1"/>
    <property type="molecule type" value="Genomic_DNA"/>
</dbReference>
<name>A0A392TTE9_9FABA</name>
<sequence>MLPLGMSICIRQSGSPWGLSRLAIRKRGFFPRGDRDEGKNSSAGTSGWGSGTKHP</sequence>
<evidence type="ECO:0000313" key="2">
    <source>
        <dbReference type="EMBL" id="MCI64332.1"/>
    </source>
</evidence>
<feature type="region of interest" description="Disordered" evidence="1">
    <location>
        <begin position="29"/>
        <end position="55"/>
    </location>
</feature>
<protein>
    <submittedName>
        <fullName evidence="2">Uncharacterized protein</fullName>
    </submittedName>
</protein>
<evidence type="ECO:0000256" key="1">
    <source>
        <dbReference type="SAM" id="MobiDB-lite"/>
    </source>
</evidence>
<dbReference type="AlphaFoldDB" id="A0A392TTE9"/>
<keyword evidence="3" id="KW-1185">Reference proteome</keyword>
<organism evidence="2 3">
    <name type="scientific">Trifolium medium</name>
    <dbReference type="NCBI Taxonomy" id="97028"/>
    <lineage>
        <taxon>Eukaryota</taxon>
        <taxon>Viridiplantae</taxon>
        <taxon>Streptophyta</taxon>
        <taxon>Embryophyta</taxon>
        <taxon>Tracheophyta</taxon>
        <taxon>Spermatophyta</taxon>
        <taxon>Magnoliopsida</taxon>
        <taxon>eudicotyledons</taxon>
        <taxon>Gunneridae</taxon>
        <taxon>Pentapetalae</taxon>
        <taxon>rosids</taxon>
        <taxon>fabids</taxon>
        <taxon>Fabales</taxon>
        <taxon>Fabaceae</taxon>
        <taxon>Papilionoideae</taxon>
        <taxon>50 kb inversion clade</taxon>
        <taxon>NPAAA clade</taxon>
        <taxon>Hologalegina</taxon>
        <taxon>IRL clade</taxon>
        <taxon>Trifolieae</taxon>
        <taxon>Trifolium</taxon>
    </lineage>
</organism>
<reference evidence="2 3" key="1">
    <citation type="journal article" date="2018" name="Front. Plant Sci.">
        <title>Red Clover (Trifolium pratense) and Zigzag Clover (T. medium) - A Picture of Genomic Similarities and Differences.</title>
        <authorList>
            <person name="Dluhosova J."/>
            <person name="Istvanek J."/>
            <person name="Nedelnik J."/>
            <person name="Repkova J."/>
        </authorList>
    </citation>
    <scope>NUCLEOTIDE SEQUENCE [LARGE SCALE GENOMIC DNA]</scope>
    <source>
        <strain evidence="3">cv. 10/8</strain>
        <tissue evidence="2">Leaf</tissue>
    </source>
</reference>
<dbReference type="Proteomes" id="UP000265520">
    <property type="component" value="Unassembled WGS sequence"/>
</dbReference>
<proteinExistence type="predicted"/>